<evidence type="ECO:0000313" key="2">
    <source>
        <dbReference type="Proteomes" id="UP000324800"/>
    </source>
</evidence>
<name>A0A5J4V8P0_9EUKA</name>
<comment type="caution">
    <text evidence="1">The sequence shown here is derived from an EMBL/GenBank/DDBJ whole genome shotgun (WGS) entry which is preliminary data.</text>
</comment>
<dbReference type="AlphaFoldDB" id="A0A5J4V8P0"/>
<accession>A0A5J4V8P0</accession>
<sequence length="209" mass="24274">MQRSTEEKRRAEQITSAFTLVKYQQNSKDAELAFFEMVKASLVLELKMKDEIEHKCSNDLEQEVEVSKIDVEKQQKFIAATSTMVIGDYKSVTLWIFTAQHLARMIARDTQQQRENINLYGWCIKLDHIMITKLRASLDIQAVVKAFTLHATTSNDVDAYYYPSIERNLGAILLQQELTYELLQPWTIVAKERQYFFEIVVLCTYLGGM</sequence>
<dbReference type="Proteomes" id="UP000324800">
    <property type="component" value="Unassembled WGS sequence"/>
</dbReference>
<proteinExistence type="predicted"/>
<protein>
    <submittedName>
        <fullName evidence="1">Uncharacterized protein</fullName>
    </submittedName>
</protein>
<evidence type="ECO:0000313" key="1">
    <source>
        <dbReference type="EMBL" id="KAA6378863.1"/>
    </source>
</evidence>
<reference evidence="1 2" key="1">
    <citation type="submission" date="2019-03" db="EMBL/GenBank/DDBJ databases">
        <title>Single cell metagenomics reveals metabolic interactions within the superorganism composed of flagellate Streblomastix strix and complex community of Bacteroidetes bacteria on its surface.</title>
        <authorList>
            <person name="Treitli S.C."/>
            <person name="Kolisko M."/>
            <person name="Husnik F."/>
            <person name="Keeling P."/>
            <person name="Hampl V."/>
        </authorList>
    </citation>
    <scope>NUCLEOTIDE SEQUENCE [LARGE SCALE GENOMIC DNA]</scope>
    <source>
        <strain evidence="1">ST1C</strain>
    </source>
</reference>
<dbReference type="EMBL" id="SNRW01008869">
    <property type="protein sequence ID" value="KAA6378863.1"/>
    <property type="molecule type" value="Genomic_DNA"/>
</dbReference>
<gene>
    <name evidence="1" type="ORF">EZS28_025610</name>
</gene>
<organism evidence="1 2">
    <name type="scientific">Streblomastix strix</name>
    <dbReference type="NCBI Taxonomy" id="222440"/>
    <lineage>
        <taxon>Eukaryota</taxon>
        <taxon>Metamonada</taxon>
        <taxon>Preaxostyla</taxon>
        <taxon>Oxymonadida</taxon>
        <taxon>Streblomastigidae</taxon>
        <taxon>Streblomastix</taxon>
    </lineage>
</organism>